<evidence type="ECO:0000256" key="10">
    <source>
        <dbReference type="SAM" id="MobiDB-lite"/>
    </source>
</evidence>
<gene>
    <name evidence="12" type="ORF">DSTB1V02_LOCUS7097</name>
</gene>
<dbReference type="EMBL" id="CAJPEV010001397">
    <property type="protein sequence ID" value="CAG0892422.1"/>
    <property type="molecule type" value="Genomic_DNA"/>
</dbReference>
<evidence type="ECO:0000313" key="13">
    <source>
        <dbReference type="Proteomes" id="UP000677054"/>
    </source>
</evidence>
<dbReference type="InterPro" id="IPR047575">
    <property type="entry name" value="Sm"/>
</dbReference>
<dbReference type="PANTHER" id="PTHR11021">
    <property type="entry name" value="SMALL NUCLEAR RIBONUCLEOPROTEIN F SNRNP-F"/>
    <property type="match status" value="1"/>
</dbReference>
<keyword evidence="8" id="KW-0687">Ribonucleoprotein</keyword>
<dbReference type="AlphaFoldDB" id="A0A7R8XJP1"/>
<dbReference type="GO" id="GO:0005685">
    <property type="term" value="C:U1 snRNP"/>
    <property type="evidence" value="ECO:0007669"/>
    <property type="project" value="TreeGrafter"/>
</dbReference>
<evidence type="ECO:0000256" key="8">
    <source>
        <dbReference type="ARBA" id="ARBA00023274"/>
    </source>
</evidence>
<feature type="compositionally biased region" description="Basic and acidic residues" evidence="10">
    <location>
        <begin position="9"/>
        <end position="22"/>
    </location>
</feature>
<dbReference type="EMBL" id="LR900914">
    <property type="protein sequence ID" value="CAD7247263.1"/>
    <property type="molecule type" value="Genomic_DNA"/>
</dbReference>
<keyword evidence="13" id="KW-1185">Reference proteome</keyword>
<keyword evidence="6" id="KW-0508">mRNA splicing</keyword>
<dbReference type="PANTHER" id="PTHR11021:SF0">
    <property type="entry name" value="SMALL NUCLEAR RIBONUCLEOPROTEIN F"/>
    <property type="match status" value="1"/>
</dbReference>
<reference evidence="12" key="1">
    <citation type="submission" date="2020-11" db="EMBL/GenBank/DDBJ databases">
        <authorList>
            <person name="Tran Van P."/>
        </authorList>
    </citation>
    <scope>NUCLEOTIDE SEQUENCE</scope>
</reference>
<keyword evidence="4" id="KW-0747">Spliceosome</keyword>
<dbReference type="GO" id="GO:0003723">
    <property type="term" value="F:RNA binding"/>
    <property type="evidence" value="ECO:0007669"/>
    <property type="project" value="UniProtKB-KW"/>
</dbReference>
<dbReference type="InterPro" id="IPR010920">
    <property type="entry name" value="LSM_dom_sf"/>
</dbReference>
<dbReference type="GO" id="GO:0034715">
    <property type="term" value="C:pICln-Sm protein complex"/>
    <property type="evidence" value="ECO:0007669"/>
    <property type="project" value="TreeGrafter"/>
</dbReference>
<dbReference type="Pfam" id="PF01423">
    <property type="entry name" value="LSM"/>
    <property type="match status" value="2"/>
</dbReference>
<dbReference type="OrthoDB" id="409625at2759"/>
<evidence type="ECO:0000256" key="5">
    <source>
        <dbReference type="ARBA" id="ARBA00022884"/>
    </source>
</evidence>
<name>A0A7R8XJP1_9CRUS</name>
<dbReference type="CDD" id="cd01722">
    <property type="entry name" value="Sm_F"/>
    <property type="match status" value="1"/>
</dbReference>
<evidence type="ECO:0000313" key="12">
    <source>
        <dbReference type="EMBL" id="CAD7247263.1"/>
    </source>
</evidence>
<organism evidence="12">
    <name type="scientific">Darwinula stevensoni</name>
    <dbReference type="NCBI Taxonomy" id="69355"/>
    <lineage>
        <taxon>Eukaryota</taxon>
        <taxon>Metazoa</taxon>
        <taxon>Ecdysozoa</taxon>
        <taxon>Arthropoda</taxon>
        <taxon>Crustacea</taxon>
        <taxon>Oligostraca</taxon>
        <taxon>Ostracoda</taxon>
        <taxon>Podocopa</taxon>
        <taxon>Podocopida</taxon>
        <taxon>Darwinulocopina</taxon>
        <taxon>Darwinuloidea</taxon>
        <taxon>Darwinulidae</taxon>
        <taxon>Darwinula</taxon>
    </lineage>
</organism>
<evidence type="ECO:0000256" key="2">
    <source>
        <dbReference type="ARBA" id="ARBA00007927"/>
    </source>
</evidence>
<dbReference type="SUPFAM" id="SSF50182">
    <property type="entry name" value="Sm-like ribonucleoproteins"/>
    <property type="match status" value="2"/>
</dbReference>
<dbReference type="InterPro" id="IPR001163">
    <property type="entry name" value="Sm_dom_euk/arc"/>
</dbReference>
<keyword evidence="7" id="KW-0539">Nucleus</keyword>
<dbReference type="SMART" id="SM00651">
    <property type="entry name" value="Sm"/>
    <property type="match status" value="1"/>
</dbReference>
<evidence type="ECO:0000259" key="11">
    <source>
        <dbReference type="PROSITE" id="PS52002"/>
    </source>
</evidence>
<comment type="subcellular location">
    <subcellularLocation>
        <location evidence="1">Nucleus</location>
    </subcellularLocation>
</comment>
<dbReference type="GO" id="GO:0071013">
    <property type="term" value="C:catalytic step 2 spliceosome"/>
    <property type="evidence" value="ECO:0007669"/>
    <property type="project" value="TreeGrafter"/>
</dbReference>
<evidence type="ECO:0000256" key="9">
    <source>
        <dbReference type="ARBA" id="ARBA00030144"/>
    </source>
</evidence>
<keyword evidence="5" id="KW-0694">RNA-binding</keyword>
<proteinExistence type="inferred from homology"/>
<dbReference type="InterPro" id="IPR034100">
    <property type="entry name" value="Sm_F"/>
</dbReference>
<evidence type="ECO:0000256" key="6">
    <source>
        <dbReference type="ARBA" id="ARBA00023187"/>
    </source>
</evidence>
<feature type="domain" description="Sm" evidence="11">
    <location>
        <begin position="31"/>
        <end position="144"/>
    </location>
</feature>
<sequence length="154" mass="16980">MTGLTGMKTRLEGRSETCHESRATVPGVPLNPKPFLHGLIGKTVIVKLKWGHEYQGVLVSVDGYMNLQWKTLNVVSMLSLFCRWVIPPSGTRRNGSEGPTKAKQSTSILLEKVEEYIDGAATGTLGEVFIRCNNVLYIRAAVTTEEREEGEMVA</sequence>
<evidence type="ECO:0000256" key="3">
    <source>
        <dbReference type="ARBA" id="ARBA00022664"/>
    </source>
</evidence>
<protein>
    <recommendedName>
        <fullName evidence="9">Sm protein F</fullName>
    </recommendedName>
</protein>
<evidence type="ECO:0000256" key="1">
    <source>
        <dbReference type="ARBA" id="ARBA00004123"/>
    </source>
</evidence>
<accession>A0A7R8XJP1</accession>
<evidence type="ECO:0000256" key="4">
    <source>
        <dbReference type="ARBA" id="ARBA00022728"/>
    </source>
</evidence>
<dbReference type="GO" id="GO:0000398">
    <property type="term" value="P:mRNA splicing, via spliceosome"/>
    <property type="evidence" value="ECO:0007669"/>
    <property type="project" value="InterPro"/>
</dbReference>
<dbReference type="Gene3D" id="2.30.30.100">
    <property type="match status" value="1"/>
</dbReference>
<feature type="region of interest" description="Disordered" evidence="10">
    <location>
        <begin position="1"/>
        <end position="24"/>
    </location>
</feature>
<dbReference type="Proteomes" id="UP000677054">
    <property type="component" value="Unassembled WGS sequence"/>
</dbReference>
<comment type="similarity">
    <text evidence="2">Belongs to the snRNP Sm proteins family. SmF/LSm6 subfamily.</text>
</comment>
<dbReference type="InterPro" id="IPR016487">
    <property type="entry name" value="Lsm6/sSmF"/>
</dbReference>
<keyword evidence="3" id="KW-0507">mRNA processing</keyword>
<evidence type="ECO:0000256" key="7">
    <source>
        <dbReference type="ARBA" id="ARBA00023242"/>
    </source>
</evidence>
<dbReference type="PROSITE" id="PS52002">
    <property type="entry name" value="SM"/>
    <property type="match status" value="1"/>
</dbReference>